<dbReference type="EC" id="3.1.3.-" evidence="1"/>
<accession>A0ABN7SAU6</accession>
<dbReference type="SUPFAM" id="SSF56784">
    <property type="entry name" value="HAD-like"/>
    <property type="match status" value="1"/>
</dbReference>
<dbReference type="GO" id="GO:0016787">
    <property type="term" value="F:hydrolase activity"/>
    <property type="evidence" value="ECO:0007669"/>
    <property type="project" value="UniProtKB-KW"/>
</dbReference>
<dbReference type="Gene3D" id="3.40.50.1000">
    <property type="entry name" value="HAD superfamily/HAD-like"/>
    <property type="match status" value="1"/>
</dbReference>
<dbReference type="Proteomes" id="UP000681526">
    <property type="component" value="Unassembled WGS sequence"/>
</dbReference>
<dbReference type="CDD" id="cd16416">
    <property type="entry name" value="HAD_BsYqeG-like"/>
    <property type="match status" value="1"/>
</dbReference>
<sequence length="174" mass="19443">MLEWLLPHQVAGTIYDIDLEKLQAEGISGIICDLDNTLVGARVPSATPELAEWLAQVRSLGFRIIIVSNNRRARVSRFAEPHGIPYIFSARKPVSTSFRKALDLLGLAPEQTVVIGDQMLTDVLGANRMGLRAILVKPIAPADESVFTRVNRLIERAAHRRLTRKGLWPKEDRQ</sequence>
<keyword evidence="1" id="KW-0378">Hydrolase</keyword>
<dbReference type="InterPro" id="IPR036412">
    <property type="entry name" value="HAD-like_sf"/>
</dbReference>
<evidence type="ECO:0000313" key="1">
    <source>
        <dbReference type="EMBL" id="CAG5093393.1"/>
    </source>
</evidence>
<dbReference type="NCBIfam" id="TIGR01549">
    <property type="entry name" value="HAD-SF-IA-v1"/>
    <property type="match status" value="1"/>
</dbReference>
<organism evidence="1 2">
    <name type="scientific">Thermobacillus xylanilyticus</name>
    <dbReference type="NCBI Taxonomy" id="76633"/>
    <lineage>
        <taxon>Bacteria</taxon>
        <taxon>Bacillati</taxon>
        <taxon>Bacillota</taxon>
        <taxon>Bacilli</taxon>
        <taxon>Bacillales</taxon>
        <taxon>Paenibacillaceae</taxon>
        <taxon>Thermobacillus</taxon>
    </lineage>
</organism>
<comment type="caution">
    <text evidence="1">The sequence shown here is derived from an EMBL/GenBank/DDBJ whole genome shotgun (WGS) entry which is preliminary data.</text>
</comment>
<reference evidence="1 2" key="1">
    <citation type="submission" date="2021-04" db="EMBL/GenBank/DDBJ databases">
        <authorList>
            <person name="Rakotoarivonina H."/>
        </authorList>
    </citation>
    <scope>NUCLEOTIDE SEQUENCE [LARGE SCALE GENOMIC DNA]</scope>
    <source>
        <strain evidence="1 2">XE</strain>
    </source>
</reference>
<dbReference type="InterPro" id="IPR010021">
    <property type="entry name" value="PGPP1/Gep4"/>
</dbReference>
<dbReference type="NCBIfam" id="TIGR01662">
    <property type="entry name" value="HAD-SF-IIIA"/>
    <property type="match status" value="1"/>
</dbReference>
<dbReference type="InterPro" id="IPR006439">
    <property type="entry name" value="HAD-SF_hydro_IA"/>
</dbReference>
<protein>
    <submittedName>
        <fullName evidence="1">HAD superfamily (Subfamily IIIA) phosphatase, TIGR01668</fullName>
        <ecNumber evidence="1">3.1.3.-</ecNumber>
    </submittedName>
</protein>
<dbReference type="InterPro" id="IPR006549">
    <property type="entry name" value="HAD-SF_hydro_IIIA"/>
</dbReference>
<name>A0ABN7SAU6_THEXY</name>
<dbReference type="InterPro" id="IPR023214">
    <property type="entry name" value="HAD_sf"/>
</dbReference>
<dbReference type="Pfam" id="PF13242">
    <property type="entry name" value="Hydrolase_like"/>
    <property type="match status" value="1"/>
</dbReference>
<proteinExistence type="predicted"/>
<dbReference type="PANTHER" id="PTHR19288:SF25">
    <property type="entry name" value="PHOSPHATIDYLGLYCEROPHOSPHATASE GEP4, MITOCHONDRIAL"/>
    <property type="match status" value="1"/>
</dbReference>
<dbReference type="RefSeq" id="WP_015255283.1">
    <property type="nucleotide sequence ID" value="NZ_CAJRAY010000105.1"/>
</dbReference>
<gene>
    <name evidence="1" type="primary">txxe 3557</name>
    <name evidence="1" type="ORF">TXXE_19720</name>
</gene>
<evidence type="ECO:0000313" key="2">
    <source>
        <dbReference type="Proteomes" id="UP000681526"/>
    </source>
</evidence>
<dbReference type="EMBL" id="CAJRAY010000105">
    <property type="protein sequence ID" value="CAG5093393.1"/>
    <property type="molecule type" value="Genomic_DNA"/>
</dbReference>
<keyword evidence="2" id="KW-1185">Reference proteome</keyword>
<dbReference type="NCBIfam" id="TIGR01668">
    <property type="entry name" value="YqeG_hyp_ppase"/>
    <property type="match status" value="1"/>
</dbReference>
<dbReference type="PANTHER" id="PTHR19288">
    <property type="entry name" value="4-NITROPHENYLPHOSPHATASE-RELATED"/>
    <property type="match status" value="1"/>
</dbReference>